<evidence type="ECO:0000256" key="1">
    <source>
        <dbReference type="SAM" id="MobiDB-lite"/>
    </source>
</evidence>
<dbReference type="GO" id="GO:0016853">
    <property type="term" value="F:isomerase activity"/>
    <property type="evidence" value="ECO:0007669"/>
    <property type="project" value="UniProtKB-KW"/>
</dbReference>
<dbReference type="Pfam" id="PF01261">
    <property type="entry name" value="AP_endonuc_2"/>
    <property type="match status" value="1"/>
</dbReference>
<dbReference type="PANTHER" id="PTHR12110">
    <property type="entry name" value="HYDROXYPYRUVATE ISOMERASE"/>
    <property type="match status" value="1"/>
</dbReference>
<feature type="region of interest" description="Disordered" evidence="1">
    <location>
        <begin position="298"/>
        <end position="332"/>
    </location>
</feature>
<evidence type="ECO:0000313" key="4">
    <source>
        <dbReference type="Proteomes" id="UP001302602"/>
    </source>
</evidence>
<dbReference type="InterPro" id="IPR013022">
    <property type="entry name" value="Xyl_isomerase-like_TIM-brl"/>
</dbReference>
<proteinExistence type="predicted"/>
<dbReference type="SUPFAM" id="SSF51658">
    <property type="entry name" value="Xylose isomerase-like"/>
    <property type="match status" value="1"/>
</dbReference>
<dbReference type="RefSeq" id="XP_062648618.1">
    <property type="nucleotide sequence ID" value="XM_062792586.1"/>
</dbReference>
<dbReference type="InterPro" id="IPR050312">
    <property type="entry name" value="IolE/XylAMocC-like"/>
</dbReference>
<sequence>GSGSIRHPVAFALCFIGLPRHTLHQKIEAIREAGFDGIELSFPGLQAYASRHFGRDIAEDDYSSLCEAAKAVHDMCIGHGLKILVLQPFSNFEGWPEGSQQRQAAFARAKAWIDIMEAAGTDMSQVGSSDSTDMSKDMDQIAADLGCLADMLAARGFRLAYENWCWATCVPTWKDVWSTIKKASRPNIGLCLNTFQTAGGEWGDPTTTSGRIEAEGITAVDLARTYTASLDELSRTVPGDKIYFLQISDAYRTDPPLDPAPSSSSGLRLRGRWSHEHRPLPYVLPLCVLHALGSPVEDDEVGTAQSPITIPDDSPARASATQQSPPVSFESSFPATQTFDVATHPAGRPTPARHQFILPAPARGGALERAPPAPGGRPFSQIPPRHGHPPSGFVSHQLSGRPKGRGYDMDSRHSRPVCPGGNAQKPPNARRSGS</sequence>
<dbReference type="PANTHER" id="PTHR12110:SF56">
    <property type="entry name" value="DEHYDRATASE, PUTATIVE (AFU_ORTHOLOGUE AFUA_6G08740)-RELATED"/>
    <property type="match status" value="1"/>
</dbReference>
<evidence type="ECO:0000259" key="2">
    <source>
        <dbReference type="Pfam" id="PF01261"/>
    </source>
</evidence>
<dbReference type="Gene3D" id="3.20.20.150">
    <property type="entry name" value="Divalent-metal-dependent TIM barrel enzymes"/>
    <property type="match status" value="1"/>
</dbReference>
<dbReference type="AlphaFoldDB" id="A0AAN6U1Q9"/>
<feature type="region of interest" description="Disordered" evidence="1">
    <location>
        <begin position="364"/>
        <end position="434"/>
    </location>
</feature>
<keyword evidence="4" id="KW-1185">Reference proteome</keyword>
<dbReference type="InterPro" id="IPR036237">
    <property type="entry name" value="Xyl_isomerase-like_sf"/>
</dbReference>
<accession>A0AAN6U1Q9</accession>
<protein>
    <submittedName>
        <fullName evidence="3">Xylose isomerase-like protein</fullName>
    </submittedName>
</protein>
<reference evidence="3" key="1">
    <citation type="journal article" date="2023" name="Mol. Phylogenet. Evol.">
        <title>Genome-scale phylogeny and comparative genomics of the fungal order Sordariales.</title>
        <authorList>
            <person name="Hensen N."/>
            <person name="Bonometti L."/>
            <person name="Westerberg I."/>
            <person name="Brannstrom I.O."/>
            <person name="Guillou S."/>
            <person name="Cros-Aarteil S."/>
            <person name="Calhoun S."/>
            <person name="Haridas S."/>
            <person name="Kuo A."/>
            <person name="Mondo S."/>
            <person name="Pangilinan J."/>
            <person name="Riley R."/>
            <person name="LaButti K."/>
            <person name="Andreopoulos B."/>
            <person name="Lipzen A."/>
            <person name="Chen C."/>
            <person name="Yan M."/>
            <person name="Daum C."/>
            <person name="Ng V."/>
            <person name="Clum A."/>
            <person name="Steindorff A."/>
            <person name="Ohm R.A."/>
            <person name="Martin F."/>
            <person name="Silar P."/>
            <person name="Natvig D.O."/>
            <person name="Lalanne C."/>
            <person name="Gautier V."/>
            <person name="Ament-Velasquez S.L."/>
            <person name="Kruys A."/>
            <person name="Hutchinson M.I."/>
            <person name="Powell A.J."/>
            <person name="Barry K."/>
            <person name="Miller A.N."/>
            <person name="Grigoriev I.V."/>
            <person name="Debuchy R."/>
            <person name="Gladieux P."/>
            <person name="Hiltunen Thoren M."/>
            <person name="Johannesson H."/>
        </authorList>
    </citation>
    <scope>NUCLEOTIDE SEQUENCE</scope>
    <source>
        <strain evidence="3">CBS 731.68</strain>
    </source>
</reference>
<evidence type="ECO:0000313" key="3">
    <source>
        <dbReference type="EMBL" id="KAK4124847.1"/>
    </source>
</evidence>
<organism evidence="3 4">
    <name type="scientific">Parathielavia appendiculata</name>
    <dbReference type="NCBI Taxonomy" id="2587402"/>
    <lineage>
        <taxon>Eukaryota</taxon>
        <taxon>Fungi</taxon>
        <taxon>Dikarya</taxon>
        <taxon>Ascomycota</taxon>
        <taxon>Pezizomycotina</taxon>
        <taxon>Sordariomycetes</taxon>
        <taxon>Sordariomycetidae</taxon>
        <taxon>Sordariales</taxon>
        <taxon>Chaetomiaceae</taxon>
        <taxon>Parathielavia</taxon>
    </lineage>
</organism>
<feature type="domain" description="Xylose isomerase-like TIM barrel" evidence="2">
    <location>
        <begin position="27"/>
        <end position="251"/>
    </location>
</feature>
<feature type="compositionally biased region" description="Polar residues" evidence="1">
    <location>
        <begin position="319"/>
        <end position="332"/>
    </location>
</feature>
<feature type="non-terminal residue" evidence="3">
    <location>
        <position position="1"/>
    </location>
</feature>
<name>A0AAN6U1Q9_9PEZI</name>
<dbReference type="GeneID" id="87829355"/>
<dbReference type="EMBL" id="MU853226">
    <property type="protein sequence ID" value="KAK4124847.1"/>
    <property type="molecule type" value="Genomic_DNA"/>
</dbReference>
<keyword evidence="3" id="KW-0413">Isomerase</keyword>
<reference evidence="3" key="2">
    <citation type="submission" date="2023-05" db="EMBL/GenBank/DDBJ databases">
        <authorList>
            <consortium name="Lawrence Berkeley National Laboratory"/>
            <person name="Steindorff A."/>
            <person name="Hensen N."/>
            <person name="Bonometti L."/>
            <person name="Westerberg I."/>
            <person name="Brannstrom I.O."/>
            <person name="Guillou S."/>
            <person name="Cros-Aarteil S."/>
            <person name="Calhoun S."/>
            <person name="Haridas S."/>
            <person name="Kuo A."/>
            <person name="Mondo S."/>
            <person name="Pangilinan J."/>
            <person name="Riley R."/>
            <person name="Labutti K."/>
            <person name="Andreopoulos B."/>
            <person name="Lipzen A."/>
            <person name="Chen C."/>
            <person name="Yanf M."/>
            <person name="Daum C."/>
            <person name="Ng V."/>
            <person name="Clum A."/>
            <person name="Ohm R."/>
            <person name="Martin F."/>
            <person name="Silar P."/>
            <person name="Natvig D."/>
            <person name="Lalanne C."/>
            <person name="Gautier V."/>
            <person name="Ament-Velasquez S.L."/>
            <person name="Kruys A."/>
            <person name="Hutchinson M.I."/>
            <person name="Powell A.J."/>
            <person name="Barry K."/>
            <person name="Miller A.N."/>
            <person name="Grigoriev I.V."/>
            <person name="Debuchy R."/>
            <person name="Gladieux P."/>
            <person name="Thoren M.H."/>
            <person name="Johannesson H."/>
        </authorList>
    </citation>
    <scope>NUCLEOTIDE SEQUENCE</scope>
    <source>
        <strain evidence="3">CBS 731.68</strain>
    </source>
</reference>
<gene>
    <name evidence="3" type="ORF">N657DRAFT_643603</name>
</gene>
<comment type="caution">
    <text evidence="3">The sequence shown here is derived from an EMBL/GenBank/DDBJ whole genome shotgun (WGS) entry which is preliminary data.</text>
</comment>
<dbReference type="Proteomes" id="UP001302602">
    <property type="component" value="Unassembled WGS sequence"/>
</dbReference>